<dbReference type="AlphaFoldDB" id="A0A1I3ICQ6"/>
<dbReference type="Gene3D" id="2.60.120.620">
    <property type="entry name" value="q2cbj1_9rhob like domain"/>
    <property type="match status" value="1"/>
</dbReference>
<evidence type="ECO:0000313" key="2">
    <source>
        <dbReference type="Proteomes" id="UP000199548"/>
    </source>
</evidence>
<dbReference type="Proteomes" id="UP000199548">
    <property type="component" value="Unassembled WGS sequence"/>
</dbReference>
<protein>
    <recommendedName>
        <fullName evidence="3">2OG-Fe dioxygenase</fullName>
    </recommendedName>
</protein>
<proteinExistence type="predicted"/>
<dbReference type="EMBL" id="FOQU01000003">
    <property type="protein sequence ID" value="SFI45748.1"/>
    <property type="molecule type" value="Genomic_DNA"/>
</dbReference>
<dbReference type="InterPro" id="IPR018724">
    <property type="entry name" value="2OG-Fe_dioxygenase"/>
</dbReference>
<accession>A0A1I3ICQ6</accession>
<dbReference type="STRING" id="420953.SAMN05192543_103172"/>
<gene>
    <name evidence="1" type="ORF">SAMN05192543_103172</name>
</gene>
<organism evidence="1 2">
    <name type="scientific">Paraburkholderia megapolitana</name>
    <dbReference type="NCBI Taxonomy" id="420953"/>
    <lineage>
        <taxon>Bacteria</taxon>
        <taxon>Pseudomonadati</taxon>
        <taxon>Pseudomonadota</taxon>
        <taxon>Betaproteobacteria</taxon>
        <taxon>Burkholderiales</taxon>
        <taxon>Burkholderiaceae</taxon>
        <taxon>Paraburkholderia</taxon>
    </lineage>
</organism>
<evidence type="ECO:0000313" key="1">
    <source>
        <dbReference type="EMBL" id="SFI45748.1"/>
    </source>
</evidence>
<dbReference type="Pfam" id="PF10014">
    <property type="entry name" value="2OG-Fe_Oxy_2"/>
    <property type="match status" value="1"/>
</dbReference>
<keyword evidence="2" id="KW-1185">Reference proteome</keyword>
<name>A0A1I3ICQ6_9BURK</name>
<dbReference type="OrthoDB" id="6681382at2"/>
<dbReference type="GO" id="GO:0051213">
    <property type="term" value="F:dioxygenase activity"/>
    <property type="evidence" value="ECO:0007669"/>
    <property type="project" value="InterPro"/>
</dbReference>
<evidence type="ECO:0008006" key="3">
    <source>
        <dbReference type="Google" id="ProtNLM"/>
    </source>
</evidence>
<reference evidence="1 2" key="1">
    <citation type="submission" date="2016-10" db="EMBL/GenBank/DDBJ databases">
        <authorList>
            <person name="de Groot N.N."/>
        </authorList>
    </citation>
    <scope>NUCLEOTIDE SEQUENCE [LARGE SCALE GENOMIC DNA]</scope>
    <source>
        <strain evidence="1 2">LMG 23650</strain>
    </source>
</reference>
<sequence length="250" mass="28625">METHFLEHTSVTGADHFKTHGYAVVDTPPLSEQVLESFDNMPRDGHSLKRLREIRLSQYFGYREEGQWIFALLPQRKYIQSAEYIRLAEAGGVMRHREQLECDPSSLMSAVLEVLPVDRNESYHLNVNQIRVIANAEFKGVTVPEGPHRDGHEFSVIAIAGRHNVVGGETQIIDPLSREVLYRQILAENQAILIDDERYIHYATDIVPDQGTLGHRDIWVIEINRWHKRAYGPAHERRAREATLSTEAIA</sequence>
<dbReference type="RefSeq" id="WP_091011111.1">
    <property type="nucleotide sequence ID" value="NZ_CP041745.1"/>
</dbReference>